<evidence type="ECO:0000256" key="1">
    <source>
        <dbReference type="SAM" id="SignalP"/>
    </source>
</evidence>
<accession>A0A2D2AWJ0</accession>
<protein>
    <submittedName>
        <fullName evidence="2">DUF885 domain-containing protein</fullName>
    </submittedName>
</protein>
<evidence type="ECO:0000313" key="3">
    <source>
        <dbReference type="Proteomes" id="UP000228945"/>
    </source>
</evidence>
<dbReference type="RefSeq" id="WP_099621623.1">
    <property type="nucleotide sequence ID" value="NZ_CP024201.1"/>
</dbReference>
<proteinExistence type="predicted"/>
<sequence length="576" mass="62705">MSGRRLAVAAAFSLWGAAALAQTPSERLAALGDAVARDYLAYDPGLIDLTGVDAPGRDRFADRSPAALADFDARWTRSLAALRAIDRAALSGPDQATYAVLQEMLEADLQLRVCRTELWNVNHFNGWQSNFTQMAAAQPVGSPAARADALKRWGSVPAFLDQEIANLRSGLAQGYAAPKSVVGRVIGQMNDLTSVKPEASPFYSPAERDPDPAFRAAFGKLMVERVNPALIRYRDFLQTEYLPRARDGVAVSELPNGAACYQANLRSVTTLNRTPQEVYDLGRRTVEANAARVIALGRQAYGLTDFAAIVERSKGSAANHFKSKDELLAYNQALMAAAKIKTAALVERMPTQEVVIKPAADFEEAAGVNSRYEPEPDPAKPGVYRIQLGDWATKTRAEAAITAVHEAWPGHHLQFAIAREHAPDTAIAKLTFNGAYMEGWARYSEALAEEAGMYDSDDALIMRRIWPARGMVVDPGLHAFGWTRKQAVDYLVATGRFDARASEDMIDRIAVMPGQLTAYDSGGLEIMALRAQAETALGRGFDLKAFNQVILKDGALPLVELRRRVEAWIAAKSAAQ</sequence>
<keyword evidence="3" id="KW-1185">Reference proteome</keyword>
<dbReference type="Proteomes" id="UP000228945">
    <property type="component" value="Chromosome"/>
</dbReference>
<dbReference type="Pfam" id="PF05960">
    <property type="entry name" value="DUF885"/>
    <property type="match status" value="1"/>
</dbReference>
<dbReference type="EMBL" id="CP024201">
    <property type="protein sequence ID" value="ATQ42366.1"/>
    <property type="molecule type" value="Genomic_DNA"/>
</dbReference>
<feature type="signal peptide" evidence="1">
    <location>
        <begin position="1"/>
        <end position="21"/>
    </location>
</feature>
<dbReference type="KEGG" id="cmb:CSW64_08040"/>
<feature type="chain" id="PRO_5013884460" evidence="1">
    <location>
        <begin position="22"/>
        <end position="576"/>
    </location>
</feature>
<dbReference type="PANTHER" id="PTHR33361">
    <property type="entry name" value="GLR0591 PROTEIN"/>
    <property type="match status" value="1"/>
</dbReference>
<evidence type="ECO:0000313" key="2">
    <source>
        <dbReference type="EMBL" id="ATQ42366.1"/>
    </source>
</evidence>
<name>A0A2D2AWJ0_9CAUL</name>
<reference evidence="2 3" key="1">
    <citation type="submission" date="2017-10" db="EMBL/GenBank/DDBJ databases">
        <title>Genome sequence of Caulobacter mirabilis FWC38.</title>
        <authorList>
            <person name="Fiebig A."/>
            <person name="Crosson S."/>
        </authorList>
    </citation>
    <scope>NUCLEOTIDE SEQUENCE [LARGE SCALE GENOMIC DNA]</scope>
    <source>
        <strain evidence="2 3">FWC 38</strain>
    </source>
</reference>
<keyword evidence="1" id="KW-0732">Signal</keyword>
<dbReference type="PANTHER" id="PTHR33361:SF2">
    <property type="entry name" value="DUF885 DOMAIN-CONTAINING PROTEIN"/>
    <property type="match status" value="1"/>
</dbReference>
<organism evidence="2 3">
    <name type="scientific">Caulobacter mirabilis</name>
    <dbReference type="NCBI Taxonomy" id="69666"/>
    <lineage>
        <taxon>Bacteria</taxon>
        <taxon>Pseudomonadati</taxon>
        <taxon>Pseudomonadota</taxon>
        <taxon>Alphaproteobacteria</taxon>
        <taxon>Caulobacterales</taxon>
        <taxon>Caulobacteraceae</taxon>
        <taxon>Caulobacter</taxon>
    </lineage>
</organism>
<dbReference type="OrthoDB" id="9769898at2"/>
<dbReference type="AlphaFoldDB" id="A0A2D2AWJ0"/>
<dbReference type="InterPro" id="IPR010281">
    <property type="entry name" value="DUF885"/>
</dbReference>
<gene>
    <name evidence="2" type="ORF">CSW64_08040</name>
</gene>